<keyword evidence="2" id="KW-1133">Transmembrane helix</keyword>
<evidence type="ECO:0000256" key="1">
    <source>
        <dbReference type="ARBA" id="ARBA00023157"/>
    </source>
</evidence>
<reference evidence="4" key="1">
    <citation type="submission" date="2019-12" db="EMBL/GenBank/DDBJ databases">
        <title>An insight into the sialome of adult female Ixodes ricinus ticks feeding for 6 days.</title>
        <authorList>
            <person name="Perner J."/>
            <person name="Ribeiro J.M.C."/>
        </authorList>
    </citation>
    <scope>NUCLEOTIDE SEQUENCE</scope>
    <source>
        <strain evidence="4">Semi-engorged</strain>
        <tissue evidence="4">Salivary glands</tissue>
    </source>
</reference>
<proteinExistence type="predicted"/>
<feature type="transmembrane region" description="Helical" evidence="2">
    <location>
        <begin position="12"/>
        <end position="34"/>
    </location>
</feature>
<evidence type="ECO:0000313" key="4">
    <source>
        <dbReference type="EMBL" id="MXU99285.1"/>
    </source>
</evidence>
<dbReference type="InterPro" id="IPR001314">
    <property type="entry name" value="Peptidase_S1A"/>
</dbReference>
<keyword evidence="2" id="KW-0472">Membrane</keyword>
<dbReference type="GO" id="GO:0004252">
    <property type="term" value="F:serine-type endopeptidase activity"/>
    <property type="evidence" value="ECO:0007669"/>
    <property type="project" value="InterPro"/>
</dbReference>
<keyword evidence="2" id="KW-0812">Transmembrane</keyword>
<accession>A0A6B0VCE8</accession>
<dbReference type="AlphaFoldDB" id="A0A6B0VCE8"/>
<dbReference type="SUPFAM" id="SSF50494">
    <property type="entry name" value="Trypsin-like serine proteases"/>
    <property type="match status" value="1"/>
</dbReference>
<dbReference type="PROSITE" id="PS00134">
    <property type="entry name" value="TRYPSIN_HIS"/>
    <property type="match status" value="1"/>
</dbReference>
<feature type="domain" description="Peptidase S1" evidence="3">
    <location>
        <begin position="66"/>
        <end position="378"/>
    </location>
</feature>
<name>A0A6B0VCE8_IXORI</name>
<protein>
    <submittedName>
        <fullName evidence="4">Putative serine protease</fullName>
    </submittedName>
</protein>
<keyword evidence="1" id="KW-1015">Disulfide bond</keyword>
<organism evidence="4">
    <name type="scientific">Ixodes ricinus</name>
    <name type="common">Common tick</name>
    <name type="synonym">Acarus ricinus</name>
    <dbReference type="NCBI Taxonomy" id="34613"/>
    <lineage>
        <taxon>Eukaryota</taxon>
        <taxon>Metazoa</taxon>
        <taxon>Ecdysozoa</taxon>
        <taxon>Arthropoda</taxon>
        <taxon>Chelicerata</taxon>
        <taxon>Arachnida</taxon>
        <taxon>Acari</taxon>
        <taxon>Parasitiformes</taxon>
        <taxon>Ixodida</taxon>
        <taxon>Ixodoidea</taxon>
        <taxon>Ixodidae</taxon>
        <taxon>Ixodinae</taxon>
        <taxon>Ixodes</taxon>
    </lineage>
</organism>
<dbReference type="InterPro" id="IPR001254">
    <property type="entry name" value="Trypsin_dom"/>
</dbReference>
<keyword evidence="4" id="KW-0645">Protease</keyword>
<sequence length="421" mass="47984">MYARQQHIVSCFDCSFLRSLTLIAIFLPVIIFGFSVDTSSRNEEGLARHNWSCGRRQKKVNVSERIVNGSEAVHGDWPWVVGLYNKSSCVHFCGGVLISERIVLTAAHCVMDLEAATIMVLLGTSKKPKSVIPGSIAISWSNESYDDYEFDNSTYVYVDKFQTSQDEQRIELQHPEGVHMEVEDICVTLQDSDCTAMPRDIAILKLKENVTFTDYIQPICLPEECEEPPNDTAIYVAGWGEAFVQMELESYDDYSSSYQEGESENDNTEVSTNKTWKLVYTRSLDLMQAQVKYISLEECRKISNRSLPDYTVCSKLEEGGICYGDNGGPLMFEKDEQWFLDALAVSSPQGCIYDEDPYPYHYLRVSYFTQTFIHPYLRSLRQTGGDTSSLCANRSALRECFQLFFEEEENAKFNRNKKQAS</sequence>
<keyword evidence="4" id="KW-0378">Hydrolase</keyword>
<dbReference type="Pfam" id="PF00089">
    <property type="entry name" value="Trypsin"/>
    <property type="match status" value="2"/>
</dbReference>
<dbReference type="EMBL" id="GIFC01017202">
    <property type="protein sequence ID" value="MXU99285.1"/>
    <property type="molecule type" value="Transcribed_RNA"/>
</dbReference>
<dbReference type="InterPro" id="IPR043504">
    <property type="entry name" value="Peptidase_S1_PA_chymotrypsin"/>
</dbReference>
<dbReference type="PROSITE" id="PS50240">
    <property type="entry name" value="TRYPSIN_DOM"/>
    <property type="match status" value="1"/>
</dbReference>
<dbReference type="InterPro" id="IPR009003">
    <property type="entry name" value="Peptidase_S1_PA"/>
</dbReference>
<dbReference type="PANTHER" id="PTHR24252:SF7">
    <property type="entry name" value="HYALIN"/>
    <property type="match status" value="1"/>
</dbReference>
<dbReference type="PRINTS" id="PR00722">
    <property type="entry name" value="CHYMOTRYPSIN"/>
</dbReference>
<dbReference type="PANTHER" id="PTHR24252">
    <property type="entry name" value="ACROSIN-RELATED"/>
    <property type="match status" value="1"/>
</dbReference>
<dbReference type="InterPro" id="IPR018114">
    <property type="entry name" value="TRYPSIN_HIS"/>
</dbReference>
<dbReference type="Gene3D" id="2.40.10.10">
    <property type="entry name" value="Trypsin-like serine proteases"/>
    <property type="match status" value="1"/>
</dbReference>
<dbReference type="CDD" id="cd00190">
    <property type="entry name" value="Tryp_SPc"/>
    <property type="match status" value="1"/>
</dbReference>
<evidence type="ECO:0000256" key="2">
    <source>
        <dbReference type="SAM" id="Phobius"/>
    </source>
</evidence>
<dbReference type="GO" id="GO:0006508">
    <property type="term" value="P:proteolysis"/>
    <property type="evidence" value="ECO:0007669"/>
    <property type="project" value="UniProtKB-KW"/>
</dbReference>
<dbReference type="SMART" id="SM00020">
    <property type="entry name" value="Tryp_SPc"/>
    <property type="match status" value="1"/>
</dbReference>
<evidence type="ECO:0000259" key="3">
    <source>
        <dbReference type="PROSITE" id="PS50240"/>
    </source>
</evidence>